<dbReference type="InterPro" id="IPR018476">
    <property type="entry name" value="GlyceroP-diester-Pdiesterase_M"/>
</dbReference>
<evidence type="ECO:0000313" key="4">
    <source>
        <dbReference type="Proteomes" id="UP000434409"/>
    </source>
</evidence>
<keyword evidence="1" id="KW-0472">Membrane</keyword>
<keyword evidence="4" id="KW-1185">Reference proteome</keyword>
<dbReference type="RefSeq" id="WP_154478226.1">
    <property type="nucleotide sequence ID" value="NZ_VULY01000018.1"/>
</dbReference>
<dbReference type="SUPFAM" id="SSF51695">
    <property type="entry name" value="PLC-like phosphodiesterases"/>
    <property type="match status" value="1"/>
</dbReference>
<dbReference type="PANTHER" id="PTHR46211">
    <property type="entry name" value="GLYCEROPHOSPHORYL DIESTER PHOSPHODIESTERASE"/>
    <property type="match status" value="1"/>
</dbReference>
<feature type="transmembrane region" description="Helical" evidence="1">
    <location>
        <begin position="20"/>
        <end position="41"/>
    </location>
</feature>
<dbReference type="AlphaFoldDB" id="A0A6N7V314"/>
<dbReference type="PROSITE" id="PS51704">
    <property type="entry name" value="GP_PDE"/>
    <property type="match status" value="1"/>
</dbReference>
<sequence>MWWKKKQNNKVTLLAYREGIWELLIYQFVTKLLLAVCVWGMKQLAGLLLWRAGRPAITSGDIPYLFRSWEGWTLAAIGIVVLILYISFEIHIMILMSDNILNQRKKKFLGMAWEALSKLRYYLHPMGVLVILYVSFLGPLVGSKLGISLTSTFKIPDFILSFILSKMWLKLLYYGLLAVLFCAGILYIFTFHFMVLGNRRVTLAMKESRRFVLKEKGKLLKAAGKLIVSGTLWLGAGFVIVFLILLEVAGSEQMELFWRRFVMIESVAGLGAVLALAGILFPIVFFLTMTMLYQEHVSPEIAFQVPEKKKKRKWILIPIVVGAAGITAMSVLSAVFFDEFFPKSSTVELIGHRGAGTYSSENTVESIEAAAQLKLFATEIDVQRTKDGQYILNHDNDFMRLCQDDRTPQEMTLEEIKELRIRNTGKGKNKEPQEVATLEEVLDAAKGKIRLYIELKGKTADKRMAEEVYQLVKEKEMLSQCTFICLNYPLINYLESRHPDADTGYLCFYSFGDLEEMNCDRLLLEMETATESNVEKIHEAGKKVDVWTINSGEKLQQYLLRSVDGIITDEVKEGVNTRKFLNEREDLGRVLGMLAEWF</sequence>
<proteinExistence type="predicted"/>
<protein>
    <recommendedName>
        <fullName evidence="2">GP-PDE domain-containing protein</fullName>
    </recommendedName>
</protein>
<keyword evidence="1" id="KW-1133">Transmembrane helix</keyword>
<name>A0A6N7V314_9FIRM</name>
<reference evidence="3 4" key="1">
    <citation type="submission" date="2019-08" db="EMBL/GenBank/DDBJ databases">
        <title>In-depth cultivation of the pig gut microbiome towards novel bacterial diversity and tailored functional studies.</title>
        <authorList>
            <person name="Wylensek D."/>
            <person name="Hitch T.C.A."/>
            <person name="Clavel T."/>
        </authorList>
    </citation>
    <scope>NUCLEOTIDE SEQUENCE [LARGE SCALE GENOMIC DNA]</scope>
    <source>
        <strain evidence="3 4">68-1-5</strain>
    </source>
</reference>
<dbReference type="Pfam" id="PF10110">
    <property type="entry name" value="GPDPase_memb"/>
    <property type="match status" value="1"/>
</dbReference>
<dbReference type="InterPro" id="IPR030395">
    <property type="entry name" value="GP_PDE_dom"/>
</dbReference>
<evidence type="ECO:0000259" key="2">
    <source>
        <dbReference type="PROSITE" id="PS51704"/>
    </source>
</evidence>
<evidence type="ECO:0000256" key="1">
    <source>
        <dbReference type="SAM" id="Phobius"/>
    </source>
</evidence>
<feature type="transmembrane region" description="Helical" evidence="1">
    <location>
        <begin position="121"/>
        <end position="141"/>
    </location>
</feature>
<comment type="caution">
    <text evidence="3">The sequence shown here is derived from an EMBL/GenBank/DDBJ whole genome shotgun (WGS) entry which is preliminary data.</text>
</comment>
<dbReference type="InterPro" id="IPR017946">
    <property type="entry name" value="PLC-like_Pdiesterase_TIM-brl"/>
</dbReference>
<feature type="transmembrane region" description="Helical" evidence="1">
    <location>
        <begin position="74"/>
        <end position="101"/>
    </location>
</feature>
<feature type="transmembrane region" description="Helical" evidence="1">
    <location>
        <begin position="171"/>
        <end position="196"/>
    </location>
</feature>
<feature type="domain" description="GP-PDE" evidence="2">
    <location>
        <begin position="347"/>
        <end position="578"/>
    </location>
</feature>
<feature type="transmembrane region" description="Helical" evidence="1">
    <location>
        <begin position="226"/>
        <end position="246"/>
    </location>
</feature>
<gene>
    <name evidence="3" type="ORF">FYJ34_09635</name>
</gene>
<organism evidence="3 4">
    <name type="scientific">Suipraeoptans intestinalis</name>
    <dbReference type="NCBI Taxonomy" id="2606628"/>
    <lineage>
        <taxon>Bacteria</taxon>
        <taxon>Bacillati</taxon>
        <taxon>Bacillota</taxon>
        <taxon>Clostridia</taxon>
        <taxon>Lachnospirales</taxon>
        <taxon>Lachnospiraceae</taxon>
        <taxon>Suipraeoptans</taxon>
    </lineage>
</organism>
<keyword evidence="1" id="KW-0812">Transmembrane</keyword>
<dbReference type="Pfam" id="PF03009">
    <property type="entry name" value="GDPD"/>
    <property type="match status" value="1"/>
</dbReference>
<dbReference type="GO" id="GO:0008081">
    <property type="term" value="F:phosphoric diester hydrolase activity"/>
    <property type="evidence" value="ECO:0007669"/>
    <property type="project" value="InterPro"/>
</dbReference>
<accession>A0A6N7V314</accession>
<dbReference type="GO" id="GO:0006629">
    <property type="term" value="P:lipid metabolic process"/>
    <property type="evidence" value="ECO:0007669"/>
    <property type="project" value="InterPro"/>
</dbReference>
<dbReference type="EMBL" id="VULY01000018">
    <property type="protein sequence ID" value="MSR94510.1"/>
    <property type="molecule type" value="Genomic_DNA"/>
</dbReference>
<evidence type="ECO:0000313" key="3">
    <source>
        <dbReference type="EMBL" id="MSR94510.1"/>
    </source>
</evidence>
<feature type="transmembrane region" description="Helical" evidence="1">
    <location>
        <begin position="266"/>
        <end position="293"/>
    </location>
</feature>
<dbReference type="PANTHER" id="PTHR46211:SF8">
    <property type="entry name" value="PHOSPHODIESTERASE"/>
    <property type="match status" value="1"/>
</dbReference>
<dbReference type="Proteomes" id="UP000434409">
    <property type="component" value="Unassembled WGS sequence"/>
</dbReference>
<feature type="transmembrane region" description="Helical" evidence="1">
    <location>
        <begin position="314"/>
        <end position="337"/>
    </location>
</feature>
<dbReference type="Gene3D" id="3.20.20.190">
    <property type="entry name" value="Phosphatidylinositol (PI) phosphodiesterase"/>
    <property type="match status" value="1"/>
</dbReference>